<proteinExistence type="predicted"/>
<name>A0A382SMR6_9ZZZZ</name>
<sequence length="94" mass="10375">VIAEARLLRTYLDERSQTEDGFTSAHLREPAAGKMFGVMVVANAGGHLGTLRAFSGEWDESWVAPAGWVPSPGRLQDYADARRETEDRVAELTR</sequence>
<evidence type="ECO:0000313" key="1">
    <source>
        <dbReference type="EMBL" id="SVD10468.1"/>
    </source>
</evidence>
<reference evidence="1" key="1">
    <citation type="submission" date="2018-05" db="EMBL/GenBank/DDBJ databases">
        <authorList>
            <person name="Lanie J.A."/>
            <person name="Ng W.-L."/>
            <person name="Kazmierczak K.M."/>
            <person name="Andrzejewski T.M."/>
            <person name="Davidsen T.M."/>
            <person name="Wayne K.J."/>
            <person name="Tettelin H."/>
            <person name="Glass J.I."/>
            <person name="Rusch D."/>
            <person name="Podicherti R."/>
            <person name="Tsui H.-C.T."/>
            <person name="Winkler M.E."/>
        </authorList>
    </citation>
    <scope>NUCLEOTIDE SEQUENCE</scope>
</reference>
<gene>
    <name evidence="1" type="ORF">METZ01_LOCUS363322</name>
</gene>
<feature type="non-terminal residue" evidence="1">
    <location>
        <position position="94"/>
    </location>
</feature>
<dbReference type="AlphaFoldDB" id="A0A382SMR6"/>
<organism evidence="1">
    <name type="scientific">marine metagenome</name>
    <dbReference type="NCBI Taxonomy" id="408172"/>
    <lineage>
        <taxon>unclassified sequences</taxon>
        <taxon>metagenomes</taxon>
        <taxon>ecological metagenomes</taxon>
    </lineage>
</organism>
<accession>A0A382SMR6</accession>
<dbReference type="EMBL" id="UINC01129818">
    <property type="protein sequence ID" value="SVD10468.1"/>
    <property type="molecule type" value="Genomic_DNA"/>
</dbReference>
<protein>
    <submittedName>
        <fullName evidence="1">Uncharacterized protein</fullName>
    </submittedName>
</protein>
<feature type="non-terminal residue" evidence="1">
    <location>
        <position position="1"/>
    </location>
</feature>